<dbReference type="HAMAP" id="MF_01477">
    <property type="entry name" value="Iojap_RsfS"/>
    <property type="match status" value="1"/>
</dbReference>
<gene>
    <name evidence="2" type="ORF">EZS27_009842</name>
</gene>
<dbReference type="NCBIfam" id="TIGR00090">
    <property type="entry name" value="rsfS_iojap_ybeB"/>
    <property type="match status" value="1"/>
</dbReference>
<dbReference type="PANTHER" id="PTHR21043:SF0">
    <property type="entry name" value="MITOCHONDRIAL ASSEMBLY OF RIBOSOMAL LARGE SUBUNIT PROTEIN 1"/>
    <property type="match status" value="1"/>
</dbReference>
<dbReference type="GO" id="GO:0043023">
    <property type="term" value="F:ribosomal large subunit binding"/>
    <property type="evidence" value="ECO:0007669"/>
    <property type="project" value="TreeGrafter"/>
</dbReference>
<dbReference type="PANTHER" id="PTHR21043">
    <property type="entry name" value="IOJAP SUPERFAMILY ORTHOLOG"/>
    <property type="match status" value="1"/>
</dbReference>
<protein>
    <submittedName>
        <fullName evidence="2">Ribosomal silencing factor RsfS</fullName>
    </submittedName>
</protein>
<dbReference type="AlphaFoldDB" id="A0A5J4S9L3"/>
<name>A0A5J4S9L3_9ZZZZ</name>
<dbReference type="SUPFAM" id="SSF81301">
    <property type="entry name" value="Nucleotidyltransferase"/>
    <property type="match status" value="1"/>
</dbReference>
<dbReference type="GO" id="GO:0090071">
    <property type="term" value="P:negative regulation of ribosome biogenesis"/>
    <property type="evidence" value="ECO:0007669"/>
    <property type="project" value="TreeGrafter"/>
</dbReference>
<dbReference type="EMBL" id="SNRY01000328">
    <property type="protein sequence ID" value="KAA6342402.1"/>
    <property type="molecule type" value="Genomic_DNA"/>
</dbReference>
<accession>A0A5J4S9L3</accession>
<dbReference type="GO" id="GO:0017148">
    <property type="term" value="P:negative regulation of translation"/>
    <property type="evidence" value="ECO:0007669"/>
    <property type="project" value="TreeGrafter"/>
</dbReference>
<comment type="caution">
    <text evidence="2">The sequence shown here is derived from an EMBL/GenBank/DDBJ whole genome shotgun (WGS) entry which is preliminary data.</text>
</comment>
<sequence>MNEAQILIKKVTEGIQEKKGKDITVVDLTNIENAICNYFIICQGNSPNQVGAIVDSIKESVRKAINIKPFGIAGLKNAEWVAMDYSDILVHVFQPQARTFYNLEQLWTGAKLINVPNIE</sequence>
<dbReference type="Gene3D" id="3.30.460.10">
    <property type="entry name" value="Beta Polymerase, domain 2"/>
    <property type="match status" value="1"/>
</dbReference>
<dbReference type="InterPro" id="IPR043519">
    <property type="entry name" value="NT_sf"/>
</dbReference>
<dbReference type="Pfam" id="PF02410">
    <property type="entry name" value="RsfS"/>
    <property type="match status" value="1"/>
</dbReference>
<reference evidence="2" key="1">
    <citation type="submission" date="2019-03" db="EMBL/GenBank/DDBJ databases">
        <title>Single cell metagenomics reveals metabolic interactions within the superorganism composed of flagellate Streblomastix strix and complex community of Bacteroidetes bacteria on its surface.</title>
        <authorList>
            <person name="Treitli S.C."/>
            <person name="Kolisko M."/>
            <person name="Husnik F."/>
            <person name="Keeling P."/>
            <person name="Hampl V."/>
        </authorList>
    </citation>
    <scope>NUCLEOTIDE SEQUENCE</scope>
    <source>
        <strain evidence="2">STM</strain>
    </source>
</reference>
<evidence type="ECO:0000313" key="2">
    <source>
        <dbReference type="EMBL" id="KAA6342402.1"/>
    </source>
</evidence>
<proteinExistence type="inferred from homology"/>
<dbReference type="InterPro" id="IPR004394">
    <property type="entry name" value="Iojap/RsfS/C7orf30"/>
</dbReference>
<comment type="similarity">
    <text evidence="1">Belongs to the Iojap/RsfS family.</text>
</comment>
<evidence type="ECO:0000256" key="1">
    <source>
        <dbReference type="ARBA" id="ARBA00010574"/>
    </source>
</evidence>
<organism evidence="2">
    <name type="scientific">termite gut metagenome</name>
    <dbReference type="NCBI Taxonomy" id="433724"/>
    <lineage>
        <taxon>unclassified sequences</taxon>
        <taxon>metagenomes</taxon>
        <taxon>organismal metagenomes</taxon>
    </lineage>
</organism>